<evidence type="ECO:0000313" key="4">
    <source>
        <dbReference type="EMBL" id="KAK3315576.1"/>
    </source>
</evidence>
<reference evidence="4" key="1">
    <citation type="journal article" date="2023" name="Mol. Phylogenet. Evol.">
        <title>Genome-scale phylogeny and comparative genomics of the fungal order Sordariales.</title>
        <authorList>
            <person name="Hensen N."/>
            <person name="Bonometti L."/>
            <person name="Westerberg I."/>
            <person name="Brannstrom I.O."/>
            <person name="Guillou S."/>
            <person name="Cros-Aarteil S."/>
            <person name="Calhoun S."/>
            <person name="Haridas S."/>
            <person name="Kuo A."/>
            <person name="Mondo S."/>
            <person name="Pangilinan J."/>
            <person name="Riley R."/>
            <person name="LaButti K."/>
            <person name="Andreopoulos B."/>
            <person name="Lipzen A."/>
            <person name="Chen C."/>
            <person name="Yan M."/>
            <person name="Daum C."/>
            <person name="Ng V."/>
            <person name="Clum A."/>
            <person name="Steindorff A."/>
            <person name="Ohm R.A."/>
            <person name="Martin F."/>
            <person name="Silar P."/>
            <person name="Natvig D.O."/>
            <person name="Lalanne C."/>
            <person name="Gautier V."/>
            <person name="Ament-Velasquez S.L."/>
            <person name="Kruys A."/>
            <person name="Hutchinson M.I."/>
            <person name="Powell A.J."/>
            <person name="Barry K."/>
            <person name="Miller A.N."/>
            <person name="Grigoriev I.V."/>
            <person name="Debuchy R."/>
            <person name="Gladieux P."/>
            <person name="Hiltunen Thoren M."/>
            <person name="Johannesson H."/>
        </authorList>
    </citation>
    <scope>NUCLEOTIDE SEQUENCE</scope>
    <source>
        <strain evidence="4">CBS 118394</strain>
    </source>
</reference>
<dbReference type="Proteomes" id="UP001283341">
    <property type="component" value="Unassembled WGS sequence"/>
</dbReference>
<evidence type="ECO:0000259" key="3">
    <source>
        <dbReference type="Pfam" id="PF25053"/>
    </source>
</evidence>
<proteinExistence type="predicted"/>
<evidence type="ECO:0000256" key="1">
    <source>
        <dbReference type="ARBA" id="ARBA00022737"/>
    </source>
</evidence>
<dbReference type="Pfam" id="PF24883">
    <property type="entry name" value="NPHP3_N"/>
    <property type="match status" value="1"/>
</dbReference>
<evidence type="ECO:0000313" key="5">
    <source>
        <dbReference type="Proteomes" id="UP001283341"/>
    </source>
</evidence>
<dbReference type="PANTHER" id="PTHR10039:SF5">
    <property type="entry name" value="NACHT DOMAIN-CONTAINING PROTEIN"/>
    <property type="match status" value="1"/>
</dbReference>
<dbReference type="Pfam" id="PF25053">
    <property type="entry name" value="DUF7791"/>
    <property type="match status" value="1"/>
</dbReference>
<dbReference type="InterPro" id="IPR056693">
    <property type="entry name" value="DUF7791"/>
</dbReference>
<keyword evidence="5" id="KW-1185">Reference proteome</keyword>
<dbReference type="InterPro" id="IPR056884">
    <property type="entry name" value="NPHP3-like_N"/>
</dbReference>
<sequence>MTHHPTVDEAVKEIEQLAQECHKLCISLLDVVKRFRVEGTPRRPARSFLQAVKTTWGCKNIKGLENRIARYQRASALHFLPLLSEMRDCTLRTLDTLKGEALRLRLDQESRFDELAKQLRVMPTNRNHTNAGNPVKPTDDDIETIENGVSALSLAESSLSFIAEHDETRKSLKTWAGPKRLIIAEHYFWTGGAAIQQLYEGLLRSLLYDIFRLSPNLIPLVCHVRWSTAVSGDSSSYHKEWTTRELGDILSALAHQTDTPARYCFFVDGLDEYDGEHFEVCKILKHLASSPNIKCCLSSRPWNVFEDAFGTDSTQRLDSTTGGARSASPTVHMKEVVDTITDRAHGVFLWGFLVTRPLRDGLANGDTITDLKERLVSFPSDLEPFFKHMLDVVDPFYHRSMARVLLLAVKANQSMTLKLYHVQEYEMQDKEWMPSLTNAVDGSTLGAGGLLEVKEGRVEFLHRTVREFLRTREMDDYLRQKSGTDFKPNLSTLKGFIFLLRCWLGGHGVKHLSEKESFWRECLMYANAAIGESEEEAMKQLDAIEGLYNDMDFLYNDMDFLFNDMDFLYNDMDFLYNDMDISGGGLPNFRRWPTEFRFRYELILAGIDKYISVKLRQETISFYDNIHESPLYRAISRMRWYTGHISIAAQLLEAGIDPNSRDESEQPWHLFIHFACAFERTNDNFQMVLESSLFSLFLRNGAERCKPVRLSSYPEWVLEEYGMAGAGLGHADLTSHLHRRHGAKELLPCTHFLVAIFNHHWSHKFSNECVRIMESFLDCADEKAKLQVVALVAALVPEFRKLGPTEPGRLQFFYRITQKIITIGVKLEADLDVLIPYLELLFKNTGGGHLVEMIRQNSTSAYPNPVSTPLKRGRTYIRPRRQDKRAKIGHDTGG</sequence>
<organism evidence="4 5">
    <name type="scientific">Apodospora peruviana</name>
    <dbReference type="NCBI Taxonomy" id="516989"/>
    <lineage>
        <taxon>Eukaryota</taxon>
        <taxon>Fungi</taxon>
        <taxon>Dikarya</taxon>
        <taxon>Ascomycota</taxon>
        <taxon>Pezizomycotina</taxon>
        <taxon>Sordariomycetes</taxon>
        <taxon>Sordariomycetidae</taxon>
        <taxon>Sordariales</taxon>
        <taxon>Lasiosphaeriaceae</taxon>
        <taxon>Apodospora</taxon>
    </lineage>
</organism>
<dbReference type="AlphaFoldDB" id="A0AAE0I0Z2"/>
<name>A0AAE0I0Z2_9PEZI</name>
<feature type="domain" description="Nephrocystin 3-like N-terminal" evidence="2">
    <location>
        <begin position="186"/>
        <end position="300"/>
    </location>
</feature>
<accession>A0AAE0I0Z2</accession>
<protein>
    <recommendedName>
        <fullName evidence="6">NACHT domain-containing protein</fullName>
    </recommendedName>
</protein>
<comment type="caution">
    <text evidence="4">The sequence shown here is derived from an EMBL/GenBank/DDBJ whole genome shotgun (WGS) entry which is preliminary data.</text>
</comment>
<feature type="domain" description="DUF7791" evidence="3">
    <location>
        <begin position="452"/>
        <end position="498"/>
    </location>
</feature>
<evidence type="ECO:0008006" key="6">
    <source>
        <dbReference type="Google" id="ProtNLM"/>
    </source>
</evidence>
<keyword evidence="1" id="KW-0677">Repeat</keyword>
<gene>
    <name evidence="4" type="ORF">B0H66DRAFT_642772</name>
</gene>
<dbReference type="EMBL" id="JAUEDM010000006">
    <property type="protein sequence ID" value="KAK3315576.1"/>
    <property type="molecule type" value="Genomic_DNA"/>
</dbReference>
<evidence type="ECO:0000259" key="2">
    <source>
        <dbReference type="Pfam" id="PF24883"/>
    </source>
</evidence>
<reference evidence="4" key="2">
    <citation type="submission" date="2023-06" db="EMBL/GenBank/DDBJ databases">
        <authorList>
            <consortium name="Lawrence Berkeley National Laboratory"/>
            <person name="Haridas S."/>
            <person name="Hensen N."/>
            <person name="Bonometti L."/>
            <person name="Westerberg I."/>
            <person name="Brannstrom I.O."/>
            <person name="Guillou S."/>
            <person name="Cros-Aarteil S."/>
            <person name="Calhoun S."/>
            <person name="Kuo A."/>
            <person name="Mondo S."/>
            <person name="Pangilinan J."/>
            <person name="Riley R."/>
            <person name="Labutti K."/>
            <person name="Andreopoulos B."/>
            <person name="Lipzen A."/>
            <person name="Chen C."/>
            <person name="Yanf M."/>
            <person name="Daum C."/>
            <person name="Ng V."/>
            <person name="Clum A."/>
            <person name="Steindorff A."/>
            <person name="Ohm R."/>
            <person name="Martin F."/>
            <person name="Silar P."/>
            <person name="Natvig D."/>
            <person name="Lalanne C."/>
            <person name="Gautier V."/>
            <person name="Ament-Velasquez S.L."/>
            <person name="Kruys A."/>
            <person name="Hutchinson M.I."/>
            <person name="Powell A.J."/>
            <person name="Barry K."/>
            <person name="Miller A.N."/>
            <person name="Grigoriev I.V."/>
            <person name="Debuchy R."/>
            <person name="Gladieux P."/>
            <person name="Thoren M.H."/>
            <person name="Johannesson H."/>
        </authorList>
    </citation>
    <scope>NUCLEOTIDE SEQUENCE</scope>
    <source>
        <strain evidence="4">CBS 118394</strain>
    </source>
</reference>
<dbReference type="PANTHER" id="PTHR10039">
    <property type="entry name" value="AMELOGENIN"/>
    <property type="match status" value="1"/>
</dbReference>